<dbReference type="GO" id="GO:0006412">
    <property type="term" value="P:translation"/>
    <property type="evidence" value="ECO:0007669"/>
    <property type="project" value="InterPro"/>
</dbReference>
<dbReference type="GO" id="GO:0019843">
    <property type="term" value="F:rRNA binding"/>
    <property type="evidence" value="ECO:0007669"/>
    <property type="project" value="InterPro"/>
</dbReference>
<dbReference type="InterPro" id="IPR019906">
    <property type="entry name" value="Ribosomal_uL6_bac-type"/>
</dbReference>
<dbReference type="OrthoDB" id="331606at2759"/>
<keyword evidence="1" id="KW-0472">Membrane</keyword>
<sequence length="183" mass="22398">MKIFKILHNTFYKKNYISYFWIWDNKTKTNRLILIFSNIKFIFLYKNTYFFPFLRFKFLLISFFSELNIIQNLFSSAEKTLNIWFFLKLHLNGVGYKILYLKNILILMLNFSHIIKFKFLNMNDIYIQIETINNLILKSMNKSMLGIFSSIIKLFRMHNNYNKNGIRNIYEYLKTNKLKIIKK</sequence>
<dbReference type="EMBL" id="NWUJ01000186">
    <property type="protein sequence ID" value="PFH30595.1"/>
    <property type="molecule type" value="Genomic_DNA"/>
</dbReference>
<protein>
    <submittedName>
        <fullName evidence="2">Putative ribosomal protein L6</fullName>
    </submittedName>
</protein>
<dbReference type="Gene3D" id="3.90.930.12">
    <property type="entry name" value="Ribosomal protein L6, alpha-beta domain"/>
    <property type="match status" value="1"/>
</dbReference>
<evidence type="ECO:0000313" key="2">
    <source>
        <dbReference type="EMBL" id="PFH30595.1"/>
    </source>
</evidence>
<keyword evidence="3" id="KW-1185">Reference proteome</keyword>
<dbReference type="SUPFAM" id="SSF56053">
    <property type="entry name" value="Ribosomal protein L6"/>
    <property type="match status" value="1"/>
</dbReference>
<evidence type="ECO:0000256" key="1">
    <source>
        <dbReference type="SAM" id="Phobius"/>
    </source>
</evidence>
<dbReference type="PRINTS" id="PR00059">
    <property type="entry name" value="RIBOSOMALL6"/>
</dbReference>
<organism evidence="2 3">
    <name type="scientific">Besnoitia besnoiti</name>
    <name type="common">Apicomplexan protozoan</name>
    <dbReference type="NCBI Taxonomy" id="94643"/>
    <lineage>
        <taxon>Eukaryota</taxon>
        <taxon>Sar</taxon>
        <taxon>Alveolata</taxon>
        <taxon>Apicomplexa</taxon>
        <taxon>Conoidasida</taxon>
        <taxon>Coccidia</taxon>
        <taxon>Eucoccidiorida</taxon>
        <taxon>Eimeriorina</taxon>
        <taxon>Sarcocystidae</taxon>
        <taxon>Besnoitia</taxon>
    </lineage>
</organism>
<gene>
    <name evidence="2" type="ORF">BESB_086470</name>
</gene>
<dbReference type="GeneID" id="40313573"/>
<keyword evidence="1" id="KW-1133">Transmembrane helix</keyword>
<proteinExistence type="predicted"/>
<keyword evidence="2" id="KW-0687">Ribonucleoprotein</keyword>
<keyword evidence="1" id="KW-0812">Transmembrane</keyword>
<dbReference type="GO" id="GO:0005840">
    <property type="term" value="C:ribosome"/>
    <property type="evidence" value="ECO:0007669"/>
    <property type="project" value="UniProtKB-KW"/>
</dbReference>
<dbReference type="AlphaFoldDB" id="A0A2A9LXR0"/>
<name>A0A2A9LXR0_BESBE</name>
<dbReference type="InterPro" id="IPR036789">
    <property type="entry name" value="Ribosomal_uL6-like_a/b-dom_sf"/>
</dbReference>
<reference evidence="2 3" key="1">
    <citation type="submission" date="2017-09" db="EMBL/GenBank/DDBJ databases">
        <title>Genome sequencing of Besnoitia besnoiti strain Bb-Ger1.</title>
        <authorList>
            <person name="Schares G."/>
            <person name="Venepally P."/>
            <person name="Lorenzi H.A."/>
        </authorList>
    </citation>
    <scope>NUCLEOTIDE SEQUENCE [LARGE SCALE GENOMIC DNA]</scope>
    <source>
        <strain evidence="2 3">Bb-Ger1</strain>
    </source>
</reference>
<comment type="caution">
    <text evidence="2">The sequence shown here is derived from an EMBL/GenBank/DDBJ whole genome shotgun (WGS) entry which is preliminary data.</text>
</comment>
<evidence type="ECO:0000313" key="3">
    <source>
        <dbReference type="Proteomes" id="UP000224006"/>
    </source>
</evidence>
<dbReference type="Proteomes" id="UP000224006">
    <property type="component" value="Apicoplast Pltd"/>
</dbReference>
<dbReference type="RefSeq" id="XP_029214608.1">
    <property type="nucleotide sequence ID" value="NW_021703914.1"/>
</dbReference>
<dbReference type="GO" id="GO:0003735">
    <property type="term" value="F:structural constituent of ribosome"/>
    <property type="evidence" value="ECO:0007669"/>
    <property type="project" value="InterPro"/>
</dbReference>
<dbReference type="VEuPathDB" id="ToxoDB:BESB_086470"/>
<feature type="transmembrane region" description="Helical" evidence="1">
    <location>
        <begin position="94"/>
        <end position="115"/>
    </location>
</feature>
<keyword evidence="2" id="KW-0689">Ribosomal protein</keyword>
<accession>A0A2A9LXR0</accession>